<proteinExistence type="predicted"/>
<evidence type="ECO:0000313" key="2">
    <source>
        <dbReference type="EMBL" id="RDX99345.1"/>
    </source>
</evidence>
<evidence type="ECO:0000313" key="3">
    <source>
        <dbReference type="Proteomes" id="UP000257109"/>
    </source>
</evidence>
<feature type="non-terminal residue" evidence="2">
    <location>
        <position position="103"/>
    </location>
</feature>
<dbReference type="EMBL" id="QJKJ01003251">
    <property type="protein sequence ID" value="RDX99345.1"/>
    <property type="molecule type" value="Genomic_DNA"/>
</dbReference>
<reference evidence="2" key="1">
    <citation type="submission" date="2018-05" db="EMBL/GenBank/DDBJ databases">
        <title>Draft genome of Mucuna pruriens seed.</title>
        <authorList>
            <person name="Nnadi N.E."/>
            <person name="Vos R."/>
            <person name="Hasami M.H."/>
            <person name="Devisetty U.K."/>
            <person name="Aguiy J.C."/>
        </authorList>
    </citation>
    <scope>NUCLEOTIDE SEQUENCE [LARGE SCALE GENOMIC DNA]</scope>
    <source>
        <strain evidence="2">JCA_2017</strain>
    </source>
</reference>
<feature type="non-terminal residue" evidence="2">
    <location>
        <position position="1"/>
    </location>
</feature>
<protein>
    <submittedName>
        <fullName evidence="2">Uncharacterized protein</fullName>
    </submittedName>
</protein>
<keyword evidence="3" id="KW-1185">Reference proteome</keyword>
<feature type="region of interest" description="Disordered" evidence="1">
    <location>
        <begin position="1"/>
        <end position="25"/>
    </location>
</feature>
<name>A0A371H988_MUCPR</name>
<accession>A0A371H988</accession>
<dbReference type="AlphaFoldDB" id="A0A371H988"/>
<gene>
    <name evidence="2" type="ORF">CR513_17612</name>
</gene>
<dbReference type="Proteomes" id="UP000257109">
    <property type="component" value="Unassembled WGS sequence"/>
</dbReference>
<sequence>MTNKSKWRTRERLPKPTMGSQNRSHSLCTPMVVRSLYMNKDPFKPQDNDKELLGFEVLNLSAIGQEIVFHLHEDIAMKSNASYLSDLHNGRSQTKYLLTCGGI</sequence>
<dbReference type="OrthoDB" id="1712839at2759"/>
<comment type="caution">
    <text evidence="2">The sequence shown here is derived from an EMBL/GenBank/DDBJ whole genome shotgun (WGS) entry which is preliminary data.</text>
</comment>
<organism evidence="2 3">
    <name type="scientific">Mucuna pruriens</name>
    <name type="common">Velvet bean</name>
    <name type="synonym">Dolichos pruriens</name>
    <dbReference type="NCBI Taxonomy" id="157652"/>
    <lineage>
        <taxon>Eukaryota</taxon>
        <taxon>Viridiplantae</taxon>
        <taxon>Streptophyta</taxon>
        <taxon>Embryophyta</taxon>
        <taxon>Tracheophyta</taxon>
        <taxon>Spermatophyta</taxon>
        <taxon>Magnoliopsida</taxon>
        <taxon>eudicotyledons</taxon>
        <taxon>Gunneridae</taxon>
        <taxon>Pentapetalae</taxon>
        <taxon>rosids</taxon>
        <taxon>fabids</taxon>
        <taxon>Fabales</taxon>
        <taxon>Fabaceae</taxon>
        <taxon>Papilionoideae</taxon>
        <taxon>50 kb inversion clade</taxon>
        <taxon>NPAAA clade</taxon>
        <taxon>indigoferoid/millettioid clade</taxon>
        <taxon>Phaseoleae</taxon>
        <taxon>Mucuna</taxon>
    </lineage>
</organism>
<evidence type="ECO:0000256" key="1">
    <source>
        <dbReference type="SAM" id="MobiDB-lite"/>
    </source>
</evidence>